<organism evidence="1 2">
    <name type="scientific">Candidatus Magasanikbacteria bacterium RIFCSPHIGHO2_02_FULL_45_10</name>
    <dbReference type="NCBI Taxonomy" id="1798679"/>
    <lineage>
        <taxon>Bacteria</taxon>
        <taxon>Candidatus Magasanikiibacteriota</taxon>
    </lineage>
</organism>
<reference evidence="1 2" key="1">
    <citation type="journal article" date="2016" name="Nat. Commun.">
        <title>Thousands of microbial genomes shed light on interconnected biogeochemical processes in an aquifer system.</title>
        <authorList>
            <person name="Anantharaman K."/>
            <person name="Brown C.T."/>
            <person name="Hug L.A."/>
            <person name="Sharon I."/>
            <person name="Castelle C.J."/>
            <person name="Probst A.J."/>
            <person name="Thomas B.C."/>
            <person name="Singh A."/>
            <person name="Wilkins M.J."/>
            <person name="Karaoz U."/>
            <person name="Brodie E.L."/>
            <person name="Williams K.H."/>
            <person name="Hubbard S.S."/>
            <person name="Banfield J.F."/>
        </authorList>
    </citation>
    <scope>NUCLEOTIDE SEQUENCE [LARGE SCALE GENOMIC DNA]</scope>
</reference>
<name>A0A1F6MAJ2_9BACT</name>
<gene>
    <name evidence="1" type="ORF">A3D53_02040</name>
</gene>
<protein>
    <submittedName>
        <fullName evidence="1">Uncharacterized protein</fullName>
    </submittedName>
</protein>
<sequence>MQSTLEIFKHLFEHLPPLFPADRKEKIAQTIRELKDNPASSLESLEDTMIVFGYEIWPWNQAFRELMASAETDIGEHFLLPKLSEAVANKYHDFIKYGGSFRDLHVGKPASFFSLEDRGELCRALVDMQVDLRKYVRRDIAGLKQKHYLARVEDFKNLIKDIKLTLGHLRNLAEAEHDHPTLADEIRARVRHFEHGLCLLGPNLEYEAVCQAPDFFNGRKHELNRLKGIHTSKAFTLV</sequence>
<proteinExistence type="predicted"/>
<dbReference type="EMBL" id="MFQA01000036">
    <property type="protein sequence ID" value="OGH68590.1"/>
    <property type="molecule type" value="Genomic_DNA"/>
</dbReference>
<evidence type="ECO:0000313" key="2">
    <source>
        <dbReference type="Proteomes" id="UP000176413"/>
    </source>
</evidence>
<accession>A0A1F6MAJ2</accession>
<comment type="caution">
    <text evidence="1">The sequence shown here is derived from an EMBL/GenBank/DDBJ whole genome shotgun (WGS) entry which is preliminary data.</text>
</comment>
<evidence type="ECO:0000313" key="1">
    <source>
        <dbReference type="EMBL" id="OGH68590.1"/>
    </source>
</evidence>
<dbReference type="Proteomes" id="UP000176413">
    <property type="component" value="Unassembled WGS sequence"/>
</dbReference>
<dbReference type="AlphaFoldDB" id="A0A1F6MAJ2"/>